<keyword evidence="3" id="KW-0813">Transport</keyword>
<keyword evidence="6" id="KW-0249">Electron transport</keyword>
<dbReference type="InterPro" id="IPR023184">
    <property type="entry name" value="Ubol_cytC_Rdtase_hinge_dom"/>
</dbReference>
<evidence type="ECO:0000313" key="14">
    <source>
        <dbReference type="Proteomes" id="UP001310890"/>
    </source>
</evidence>
<evidence type="ECO:0000256" key="9">
    <source>
        <dbReference type="ARBA" id="ARBA00044155"/>
    </source>
</evidence>
<keyword evidence="5" id="KW-0999">Mitochondrion inner membrane</keyword>
<evidence type="ECO:0000313" key="13">
    <source>
        <dbReference type="EMBL" id="KAK5113831.1"/>
    </source>
</evidence>
<sequence>MGWFDYFTDMTSSLSIGTAYAEQNDDMSQDKSVTSGGMGTAQQRGGAVTKGGATPDPNNPASGTDEESSGEKEANEAEAKKGTAQGGEAAAGHKPGDGGEGSGQVGAENAGPHGGSVKGRSGVTQEEKEEGVDDVAEEDDAEEEEEEEEEEEDEPEDLKPKLEEECLKSKSCAPLKHHYDECAERVTQQHEQHGKPHEDCVEEYFHMMHCAAQCAAPKLWKTLR</sequence>
<dbReference type="PANTHER" id="PTHR15336">
    <property type="entry name" value="UBIQUINOL-CYTOCHROME C REDUCTASE COMPLEX 7.8 KDA PROTEIN"/>
    <property type="match status" value="1"/>
</dbReference>
<organism evidence="13 14">
    <name type="scientific">Meristemomyces frigidus</name>
    <dbReference type="NCBI Taxonomy" id="1508187"/>
    <lineage>
        <taxon>Eukaryota</taxon>
        <taxon>Fungi</taxon>
        <taxon>Dikarya</taxon>
        <taxon>Ascomycota</taxon>
        <taxon>Pezizomycotina</taxon>
        <taxon>Dothideomycetes</taxon>
        <taxon>Dothideomycetidae</taxon>
        <taxon>Mycosphaerellales</taxon>
        <taxon>Teratosphaeriaceae</taxon>
        <taxon>Meristemomyces</taxon>
    </lineage>
</organism>
<dbReference type="PANTHER" id="PTHR15336:SF0">
    <property type="entry name" value="CYTOCHROME B-C1 COMPLEX SUBUNIT 6, MITOCHONDRIAL"/>
    <property type="match status" value="1"/>
</dbReference>
<dbReference type="AlphaFoldDB" id="A0AAN7TGG0"/>
<feature type="compositionally biased region" description="Polar residues" evidence="11">
    <location>
        <begin position="30"/>
        <end position="43"/>
    </location>
</feature>
<protein>
    <recommendedName>
        <fullName evidence="9">Cytochrome b-c1 complex subunit 6, mitochondrial</fullName>
    </recommendedName>
    <alternativeName>
        <fullName evidence="10">Complex III subunit 6</fullName>
    </alternativeName>
</protein>
<keyword evidence="4" id="KW-0679">Respiratory chain</keyword>
<comment type="subcellular location">
    <subcellularLocation>
        <location evidence="1">Mitochondrion inner membrane</location>
        <topology evidence="1">Peripheral membrane protein</topology>
        <orientation evidence="1">Intermembrane side</orientation>
    </subcellularLocation>
</comment>
<evidence type="ECO:0000256" key="4">
    <source>
        <dbReference type="ARBA" id="ARBA00022660"/>
    </source>
</evidence>
<evidence type="ECO:0000256" key="11">
    <source>
        <dbReference type="SAM" id="MobiDB-lite"/>
    </source>
</evidence>
<feature type="compositionally biased region" description="Acidic residues" evidence="11">
    <location>
        <begin position="127"/>
        <end position="156"/>
    </location>
</feature>
<evidence type="ECO:0000256" key="10">
    <source>
        <dbReference type="ARBA" id="ARBA00044246"/>
    </source>
</evidence>
<evidence type="ECO:0000256" key="7">
    <source>
        <dbReference type="ARBA" id="ARBA00023128"/>
    </source>
</evidence>
<gene>
    <name evidence="13" type="ORF">LTR62_003215</name>
</gene>
<accession>A0AAN7TGG0</accession>
<comment type="similarity">
    <text evidence="2">Belongs to the UQCRH/QCR6 family.</text>
</comment>
<evidence type="ECO:0000256" key="6">
    <source>
        <dbReference type="ARBA" id="ARBA00022982"/>
    </source>
</evidence>
<dbReference type="GO" id="GO:0005743">
    <property type="term" value="C:mitochondrial inner membrane"/>
    <property type="evidence" value="ECO:0007669"/>
    <property type="project" value="UniProtKB-SubCell"/>
</dbReference>
<evidence type="ECO:0000259" key="12">
    <source>
        <dbReference type="Pfam" id="PF02320"/>
    </source>
</evidence>
<evidence type="ECO:0000256" key="8">
    <source>
        <dbReference type="ARBA" id="ARBA00023136"/>
    </source>
</evidence>
<dbReference type="Proteomes" id="UP001310890">
    <property type="component" value="Unassembled WGS sequence"/>
</dbReference>
<evidence type="ECO:0000256" key="1">
    <source>
        <dbReference type="ARBA" id="ARBA00004137"/>
    </source>
</evidence>
<dbReference type="SUPFAM" id="SSF81531">
    <property type="entry name" value="Non-heme 11 kDa protein of cytochrome bc1 complex (Ubiquinol-cytochrome c reductase)"/>
    <property type="match status" value="1"/>
</dbReference>
<feature type="region of interest" description="Disordered" evidence="11">
    <location>
        <begin position="24"/>
        <end position="163"/>
    </location>
</feature>
<evidence type="ECO:0000256" key="3">
    <source>
        <dbReference type="ARBA" id="ARBA00022448"/>
    </source>
</evidence>
<dbReference type="FunFam" id="1.10.287.20:FF:000003">
    <property type="entry name" value="Cytochrome b-c1 complex subunit 6"/>
    <property type="match status" value="1"/>
</dbReference>
<evidence type="ECO:0000256" key="5">
    <source>
        <dbReference type="ARBA" id="ARBA00022792"/>
    </source>
</evidence>
<name>A0AAN7TGG0_9PEZI</name>
<dbReference type="GO" id="GO:0006122">
    <property type="term" value="P:mitochondrial electron transport, ubiquinol to cytochrome c"/>
    <property type="evidence" value="ECO:0007669"/>
    <property type="project" value="InterPro"/>
</dbReference>
<evidence type="ECO:0000256" key="2">
    <source>
        <dbReference type="ARBA" id="ARBA00006498"/>
    </source>
</evidence>
<dbReference type="Gene3D" id="1.10.287.20">
    <property type="entry name" value="Ubiquinol-cytochrome C reductase hinge domain"/>
    <property type="match status" value="1"/>
</dbReference>
<dbReference type="EMBL" id="JAVRRL010000021">
    <property type="protein sequence ID" value="KAK5113831.1"/>
    <property type="molecule type" value="Genomic_DNA"/>
</dbReference>
<reference evidence="13" key="1">
    <citation type="submission" date="2023-08" db="EMBL/GenBank/DDBJ databases">
        <title>Black Yeasts Isolated from many extreme environments.</title>
        <authorList>
            <person name="Coleine C."/>
            <person name="Stajich J.E."/>
            <person name="Selbmann L."/>
        </authorList>
    </citation>
    <scope>NUCLEOTIDE SEQUENCE</scope>
    <source>
        <strain evidence="13">CCFEE 5401</strain>
    </source>
</reference>
<comment type="caution">
    <text evidence="13">The sequence shown here is derived from an EMBL/GenBank/DDBJ whole genome shotgun (WGS) entry which is preliminary data.</text>
</comment>
<dbReference type="InterPro" id="IPR036811">
    <property type="entry name" value="Ubol_cytC_Rdtase_hinge_dom_sf"/>
</dbReference>
<keyword evidence="8" id="KW-0472">Membrane</keyword>
<dbReference type="InterPro" id="IPR003422">
    <property type="entry name" value="Cyt_b-c1_6"/>
</dbReference>
<feature type="compositionally biased region" description="Basic and acidic residues" evidence="11">
    <location>
        <begin position="69"/>
        <end position="81"/>
    </location>
</feature>
<keyword evidence="7" id="KW-0496">Mitochondrion</keyword>
<feature type="domain" description="Ubiquinol-cytochrome C reductase hinge" evidence="12">
    <location>
        <begin position="157"/>
        <end position="224"/>
    </location>
</feature>
<dbReference type="Pfam" id="PF02320">
    <property type="entry name" value="UCR_hinge"/>
    <property type="match status" value="1"/>
</dbReference>
<proteinExistence type="inferred from homology"/>